<dbReference type="Proteomes" id="UP001280121">
    <property type="component" value="Unassembled WGS sequence"/>
</dbReference>
<organism evidence="5 6">
    <name type="scientific">Dipteronia dyeriana</name>
    <dbReference type="NCBI Taxonomy" id="168575"/>
    <lineage>
        <taxon>Eukaryota</taxon>
        <taxon>Viridiplantae</taxon>
        <taxon>Streptophyta</taxon>
        <taxon>Embryophyta</taxon>
        <taxon>Tracheophyta</taxon>
        <taxon>Spermatophyta</taxon>
        <taxon>Magnoliopsida</taxon>
        <taxon>eudicotyledons</taxon>
        <taxon>Gunneridae</taxon>
        <taxon>Pentapetalae</taxon>
        <taxon>rosids</taxon>
        <taxon>malvids</taxon>
        <taxon>Sapindales</taxon>
        <taxon>Sapindaceae</taxon>
        <taxon>Hippocastanoideae</taxon>
        <taxon>Acereae</taxon>
        <taxon>Dipteronia</taxon>
    </lineage>
</organism>
<evidence type="ECO:0000259" key="4">
    <source>
        <dbReference type="Pfam" id="PF00685"/>
    </source>
</evidence>
<dbReference type="GO" id="GO:0008146">
    <property type="term" value="F:sulfotransferase activity"/>
    <property type="evidence" value="ECO:0007669"/>
    <property type="project" value="InterPro"/>
</dbReference>
<evidence type="ECO:0000313" key="6">
    <source>
        <dbReference type="Proteomes" id="UP001280121"/>
    </source>
</evidence>
<feature type="domain" description="Sulfotransferase" evidence="4">
    <location>
        <begin position="89"/>
        <end position="347"/>
    </location>
</feature>
<evidence type="ECO:0000256" key="3">
    <source>
        <dbReference type="RuleBase" id="RU361155"/>
    </source>
</evidence>
<gene>
    <name evidence="5" type="ORF">Ddye_029383</name>
</gene>
<dbReference type="InterPro" id="IPR000863">
    <property type="entry name" value="Sulfotransferase_dom"/>
</dbReference>
<comment type="caution">
    <text evidence="5">The sequence shown here is derived from an EMBL/GenBank/DDBJ whole genome shotgun (WGS) entry which is preliminary data.</text>
</comment>
<dbReference type="PANTHER" id="PTHR11783">
    <property type="entry name" value="SULFOTRANSFERASE SULT"/>
    <property type="match status" value="1"/>
</dbReference>
<dbReference type="SUPFAM" id="SSF52540">
    <property type="entry name" value="P-loop containing nucleoside triphosphate hydrolases"/>
    <property type="match status" value="1"/>
</dbReference>
<dbReference type="AlphaFoldDB" id="A0AAD9WKL4"/>
<protein>
    <recommendedName>
        <fullName evidence="3">Sulfotransferase</fullName>
        <ecNumber evidence="3">2.8.2.-</ecNumber>
    </recommendedName>
</protein>
<name>A0AAD9WKL4_9ROSI</name>
<dbReference type="Pfam" id="PF00685">
    <property type="entry name" value="Sulfotransfer_1"/>
    <property type="match status" value="1"/>
</dbReference>
<reference evidence="5" key="1">
    <citation type="journal article" date="2023" name="Plant J.">
        <title>Genome sequences and population genomics provide insights into the demographic history, inbreeding, and mutation load of two 'living fossil' tree species of Dipteronia.</title>
        <authorList>
            <person name="Feng Y."/>
            <person name="Comes H.P."/>
            <person name="Chen J."/>
            <person name="Zhu S."/>
            <person name="Lu R."/>
            <person name="Zhang X."/>
            <person name="Li P."/>
            <person name="Qiu J."/>
            <person name="Olsen K.M."/>
            <person name="Qiu Y."/>
        </authorList>
    </citation>
    <scope>NUCLEOTIDE SEQUENCE</scope>
    <source>
        <strain evidence="5">KIB01</strain>
    </source>
</reference>
<keyword evidence="2 3" id="KW-0808">Transferase</keyword>
<comment type="similarity">
    <text evidence="1 3">Belongs to the sulfotransferase 1 family.</text>
</comment>
<sequence length="363" mass="41730">MCSLSPSFSLALGIILVGLSQAIIFMEKLLEFQNLGDDQPSKEDQELLLSLPRVKSWDLPFLYQYQGFWLPSQFFHGVINFQKHFQAKDSDIVLATFPKSGATWLKPLVFTIMNRASSTLESSPLLSTFSHNIIPFLEMLIYTKYQTFSILDDLPKPRILATHVAYTSLPPSIINSNCRIVYLCRNPLDVFISHWHFIRGIPIETPFSLDEAFEIFCQGVQAFGPVWDHELGYWNASLEKSHKILFLKFEDMKENTAFHVKKLAEFLGCPFTQEEETKGVIKEISEFCSFENMKKLEVHQTGIQTTDGIQNKNFFRKGKVGDWTNYLTPSMSDRFHKLMEEKLGESGLMTTFSQSSEVRKETE</sequence>
<evidence type="ECO:0000256" key="1">
    <source>
        <dbReference type="ARBA" id="ARBA00005771"/>
    </source>
</evidence>
<accession>A0AAD9WKL4</accession>
<keyword evidence="6" id="KW-1185">Reference proteome</keyword>
<proteinExistence type="inferred from homology"/>
<dbReference type="EC" id="2.8.2.-" evidence="3"/>
<dbReference type="InterPro" id="IPR027417">
    <property type="entry name" value="P-loop_NTPase"/>
</dbReference>
<dbReference type="Gene3D" id="3.40.50.300">
    <property type="entry name" value="P-loop containing nucleotide triphosphate hydrolases"/>
    <property type="match status" value="1"/>
</dbReference>
<evidence type="ECO:0000313" key="5">
    <source>
        <dbReference type="EMBL" id="KAK2634591.1"/>
    </source>
</evidence>
<dbReference type="EMBL" id="JANJYI010000009">
    <property type="protein sequence ID" value="KAK2634591.1"/>
    <property type="molecule type" value="Genomic_DNA"/>
</dbReference>
<evidence type="ECO:0000256" key="2">
    <source>
        <dbReference type="ARBA" id="ARBA00022679"/>
    </source>
</evidence>